<evidence type="ECO:0000256" key="1">
    <source>
        <dbReference type="ARBA" id="ARBA00022729"/>
    </source>
</evidence>
<name>A0A0D3IQ08_EMIH1</name>
<reference evidence="5" key="1">
    <citation type="journal article" date="2013" name="Nature">
        <title>Pan genome of the phytoplankton Emiliania underpins its global distribution.</title>
        <authorList>
            <person name="Read B.A."/>
            <person name="Kegel J."/>
            <person name="Klute M.J."/>
            <person name="Kuo A."/>
            <person name="Lefebvre S.C."/>
            <person name="Maumus F."/>
            <person name="Mayer C."/>
            <person name="Miller J."/>
            <person name="Monier A."/>
            <person name="Salamov A."/>
            <person name="Young J."/>
            <person name="Aguilar M."/>
            <person name="Claverie J.M."/>
            <person name="Frickenhaus S."/>
            <person name="Gonzalez K."/>
            <person name="Herman E.K."/>
            <person name="Lin Y.C."/>
            <person name="Napier J."/>
            <person name="Ogata H."/>
            <person name="Sarno A.F."/>
            <person name="Shmutz J."/>
            <person name="Schroeder D."/>
            <person name="de Vargas C."/>
            <person name="Verret F."/>
            <person name="von Dassow P."/>
            <person name="Valentin K."/>
            <person name="Van de Peer Y."/>
            <person name="Wheeler G."/>
            <person name="Dacks J.B."/>
            <person name="Delwiche C.F."/>
            <person name="Dyhrman S.T."/>
            <person name="Glockner G."/>
            <person name="John U."/>
            <person name="Richards T."/>
            <person name="Worden A.Z."/>
            <person name="Zhang X."/>
            <person name="Grigoriev I.V."/>
            <person name="Allen A.E."/>
            <person name="Bidle K."/>
            <person name="Borodovsky M."/>
            <person name="Bowler C."/>
            <person name="Brownlee C."/>
            <person name="Cock J.M."/>
            <person name="Elias M."/>
            <person name="Gladyshev V.N."/>
            <person name="Groth M."/>
            <person name="Guda C."/>
            <person name="Hadaegh A."/>
            <person name="Iglesias-Rodriguez M.D."/>
            <person name="Jenkins J."/>
            <person name="Jones B.M."/>
            <person name="Lawson T."/>
            <person name="Leese F."/>
            <person name="Lindquist E."/>
            <person name="Lobanov A."/>
            <person name="Lomsadze A."/>
            <person name="Malik S.B."/>
            <person name="Marsh M.E."/>
            <person name="Mackinder L."/>
            <person name="Mock T."/>
            <person name="Mueller-Roeber B."/>
            <person name="Pagarete A."/>
            <person name="Parker M."/>
            <person name="Probert I."/>
            <person name="Quesneville H."/>
            <person name="Raines C."/>
            <person name="Rensing S.A."/>
            <person name="Riano-Pachon D.M."/>
            <person name="Richier S."/>
            <person name="Rokitta S."/>
            <person name="Shiraiwa Y."/>
            <person name="Soanes D.M."/>
            <person name="van der Giezen M."/>
            <person name="Wahlund T.M."/>
            <person name="Williams B."/>
            <person name="Wilson W."/>
            <person name="Wolfe G."/>
            <person name="Wurch L.L."/>
        </authorList>
    </citation>
    <scope>NUCLEOTIDE SEQUENCE</scope>
</reference>
<dbReference type="EnsemblProtists" id="EOD13343">
    <property type="protein sequence ID" value="EOD13343"/>
    <property type="gene ID" value="EMIHUDRAFT_246930"/>
</dbReference>
<accession>A0A0D3IQ08</accession>
<protein>
    <recommendedName>
        <fullName evidence="3">ShKT domain-containing protein</fullName>
    </recommendedName>
</protein>
<keyword evidence="2" id="KW-0677">Repeat</keyword>
<dbReference type="SMART" id="SM00254">
    <property type="entry name" value="ShKT"/>
    <property type="match status" value="1"/>
</dbReference>
<evidence type="ECO:0000313" key="5">
    <source>
        <dbReference type="Proteomes" id="UP000013827"/>
    </source>
</evidence>
<feature type="domain" description="ShKT" evidence="3">
    <location>
        <begin position="128"/>
        <end position="162"/>
    </location>
</feature>
<dbReference type="Pfam" id="PF01549">
    <property type="entry name" value="ShK"/>
    <property type="match status" value="1"/>
</dbReference>
<dbReference type="InterPro" id="IPR009039">
    <property type="entry name" value="EAR"/>
</dbReference>
<dbReference type="Gene3D" id="1.10.10.1940">
    <property type="match status" value="1"/>
</dbReference>
<keyword evidence="1" id="KW-0732">Signal</keyword>
<reference evidence="4" key="2">
    <citation type="submission" date="2024-10" db="UniProtKB">
        <authorList>
            <consortium name="EnsemblProtists"/>
        </authorList>
    </citation>
    <scope>IDENTIFICATION</scope>
</reference>
<evidence type="ECO:0000256" key="2">
    <source>
        <dbReference type="ARBA" id="ARBA00022737"/>
    </source>
</evidence>
<dbReference type="RefSeq" id="XP_005765772.1">
    <property type="nucleotide sequence ID" value="XM_005765715.1"/>
</dbReference>
<keyword evidence="5" id="KW-1185">Reference proteome</keyword>
<evidence type="ECO:0000259" key="3">
    <source>
        <dbReference type="PROSITE" id="PS51670"/>
    </source>
</evidence>
<dbReference type="Proteomes" id="UP000013827">
    <property type="component" value="Unassembled WGS sequence"/>
</dbReference>
<dbReference type="InterPro" id="IPR011044">
    <property type="entry name" value="Quino_amine_DH_bsu"/>
</dbReference>
<dbReference type="InterPro" id="IPR003582">
    <property type="entry name" value="ShKT_dom"/>
</dbReference>
<proteinExistence type="predicted"/>
<sequence length="433" mass="46460">MCLHASVLSLSFPRLISLHERPGYFVPLATLPSHAAAGLASANTSDGRTLLVLANFWGGNSHVFAFAGGALTKLQELPTDMAHDWEIARLSDGRTHAIVANYGGAVSTVYQLSDPRVPPPEPLPPPPCSDQHAACRDWQTAGECEHNPTFMREQCQQSCGSCAAPGAGPFVPVQLLPTEAASAAHHFVVRTAGGPSRDFLLVAQRRVALFEFDPQAAQWRLFLQTNATGICEFASCEAPSGEAVLVFAQWHAGGTFRTASSVYAFDPAASQPLQLLQELPTLGAHDAECFTVEGGEGSETLLAIANVRDDASQRVSSAIYRLDGRALVEAQRLDTVGAHDLEPLWAGGRRLLAVANQGDGTSCNASVDVYAHAPRGWELLQSLPTGCCVYVHSFRDRGRLLLGAAVERIGSEPAQADTYRTDSLVFEWIEQTY</sequence>
<evidence type="ECO:0000313" key="4">
    <source>
        <dbReference type="EnsemblProtists" id="EOD13343"/>
    </source>
</evidence>
<dbReference type="SUPFAM" id="SSF50969">
    <property type="entry name" value="YVTN repeat-like/Quinoprotein amine dehydrogenase"/>
    <property type="match status" value="1"/>
</dbReference>
<dbReference type="GeneID" id="17259497"/>
<dbReference type="PROSITE" id="PS50912">
    <property type="entry name" value="EAR"/>
    <property type="match status" value="1"/>
</dbReference>
<dbReference type="PROSITE" id="PS51670">
    <property type="entry name" value="SHKT"/>
    <property type="match status" value="1"/>
</dbReference>
<organism evidence="4 5">
    <name type="scientific">Emiliania huxleyi (strain CCMP1516)</name>
    <dbReference type="NCBI Taxonomy" id="280463"/>
    <lineage>
        <taxon>Eukaryota</taxon>
        <taxon>Haptista</taxon>
        <taxon>Haptophyta</taxon>
        <taxon>Prymnesiophyceae</taxon>
        <taxon>Isochrysidales</taxon>
        <taxon>Noelaerhabdaceae</taxon>
        <taxon>Emiliania</taxon>
    </lineage>
</organism>
<dbReference type="AlphaFoldDB" id="A0A0D3IQ08"/>
<dbReference type="STRING" id="2903.R1BT74"/>
<dbReference type="PaxDb" id="2903-EOD13343"/>
<dbReference type="HOGENOM" id="CLU_633766_0_0_1"/>
<dbReference type="KEGG" id="ehx:EMIHUDRAFT_246930"/>